<feature type="domain" description="Kinesin motor" evidence="9">
    <location>
        <begin position="5"/>
        <end position="263"/>
    </location>
</feature>
<comment type="subcellular location">
    <subcellularLocation>
        <location evidence="1">Cytoplasm</location>
        <location evidence="1">Cytoskeleton</location>
    </subcellularLocation>
</comment>
<accession>A0A5J4P2L9</accession>
<dbReference type="SUPFAM" id="SSF52540">
    <property type="entry name" value="P-loop containing nucleoside triphosphate hydrolases"/>
    <property type="match status" value="1"/>
</dbReference>
<evidence type="ECO:0000256" key="8">
    <source>
        <dbReference type="PROSITE-ProRule" id="PRU00283"/>
    </source>
</evidence>
<protein>
    <submittedName>
        <fullName evidence="10">Kinesin family member 6/9</fullName>
    </submittedName>
</protein>
<feature type="binding site" evidence="8">
    <location>
        <begin position="97"/>
        <end position="104"/>
    </location>
    <ligand>
        <name>ATP</name>
        <dbReference type="ChEBI" id="CHEBI:30616"/>
    </ligand>
</feature>
<dbReference type="InterPro" id="IPR036961">
    <property type="entry name" value="Kinesin_motor_dom_sf"/>
</dbReference>
<dbReference type="GO" id="GO:0007018">
    <property type="term" value="P:microtubule-based movement"/>
    <property type="evidence" value="ECO:0007669"/>
    <property type="project" value="InterPro"/>
</dbReference>
<dbReference type="GO" id="GO:0005874">
    <property type="term" value="C:microtubule"/>
    <property type="evidence" value="ECO:0007669"/>
    <property type="project" value="UniProtKB-KW"/>
</dbReference>
<keyword evidence="4 8" id="KW-0067">ATP-binding</keyword>
<dbReference type="Proteomes" id="UP000324629">
    <property type="component" value="Unassembled WGS sequence"/>
</dbReference>
<dbReference type="GO" id="GO:0008017">
    <property type="term" value="F:microtubule binding"/>
    <property type="evidence" value="ECO:0007669"/>
    <property type="project" value="InterPro"/>
</dbReference>
<gene>
    <name evidence="10" type="ORF">DEA37_0013146</name>
</gene>
<organism evidence="10 11">
    <name type="scientific">Paragonimus westermani</name>
    <dbReference type="NCBI Taxonomy" id="34504"/>
    <lineage>
        <taxon>Eukaryota</taxon>
        <taxon>Metazoa</taxon>
        <taxon>Spiralia</taxon>
        <taxon>Lophotrochozoa</taxon>
        <taxon>Platyhelminthes</taxon>
        <taxon>Trematoda</taxon>
        <taxon>Digenea</taxon>
        <taxon>Plagiorchiida</taxon>
        <taxon>Troglotremata</taxon>
        <taxon>Troglotrematidae</taxon>
        <taxon>Paragonimus</taxon>
    </lineage>
</organism>
<keyword evidence="6 8" id="KW-0505">Motor protein</keyword>
<evidence type="ECO:0000313" key="11">
    <source>
        <dbReference type="Proteomes" id="UP000324629"/>
    </source>
</evidence>
<keyword evidence="11" id="KW-1185">Reference proteome</keyword>
<dbReference type="GO" id="GO:0005524">
    <property type="term" value="F:ATP binding"/>
    <property type="evidence" value="ECO:0007669"/>
    <property type="project" value="UniProtKB-UniRule"/>
</dbReference>
<dbReference type="InterPro" id="IPR027640">
    <property type="entry name" value="Kinesin-like_fam"/>
</dbReference>
<evidence type="ECO:0000313" key="10">
    <source>
        <dbReference type="EMBL" id="KAA3681742.1"/>
    </source>
</evidence>
<comment type="similarity">
    <text evidence="8">Belongs to the TRAFAC class myosin-kinesin ATPase superfamily. Kinesin family.</text>
</comment>
<reference evidence="10 11" key="1">
    <citation type="journal article" date="2019" name="Gigascience">
        <title>Whole-genome sequence of the oriental lung fluke Paragonimus westermani.</title>
        <authorList>
            <person name="Oey H."/>
            <person name="Zakrzewski M."/>
            <person name="Narain K."/>
            <person name="Devi K.R."/>
            <person name="Agatsuma T."/>
            <person name="Nawaratna S."/>
            <person name="Gobert G.N."/>
            <person name="Jones M.K."/>
            <person name="Ragan M.A."/>
            <person name="McManus D.P."/>
            <person name="Krause L."/>
        </authorList>
    </citation>
    <scope>NUCLEOTIDE SEQUENCE [LARGE SCALE GENOMIC DNA]</scope>
    <source>
        <strain evidence="10 11">IND2009</strain>
    </source>
</reference>
<keyword evidence="2" id="KW-0493">Microtubule</keyword>
<evidence type="ECO:0000256" key="6">
    <source>
        <dbReference type="ARBA" id="ARBA00023175"/>
    </source>
</evidence>
<sequence>MVKQTIQIVLRLRPPRRKHVVAKYDLDESSSDKPKINLDVGKASRDNVVCNRRETYRFQFDAIFDTISGQDQIFDTVSKPVVDKVLEGYNGTVFSYGQTGSGKTFTITGGAEKYSDRGIIPRAIAYIFKHFEMVIIALSEKQRTHVPYRNSMMTMVLRDSLGGNCMTSMIANCSIEQDNLLETISTCRFAQRVALIKNDVVLNEEQDPRLIICRLRQEVDRLKAELVLATGREYDEELSEEEKERLSSLLFNSKGTIKHFRVC</sequence>
<evidence type="ECO:0000256" key="4">
    <source>
        <dbReference type="ARBA" id="ARBA00022840"/>
    </source>
</evidence>
<keyword evidence="7" id="KW-0963">Cytoplasm</keyword>
<dbReference type="PROSITE" id="PS50067">
    <property type="entry name" value="KINESIN_MOTOR_2"/>
    <property type="match status" value="1"/>
</dbReference>
<dbReference type="Gene3D" id="3.40.850.10">
    <property type="entry name" value="Kinesin motor domain"/>
    <property type="match status" value="2"/>
</dbReference>
<evidence type="ECO:0000256" key="2">
    <source>
        <dbReference type="ARBA" id="ARBA00022701"/>
    </source>
</evidence>
<evidence type="ECO:0000256" key="3">
    <source>
        <dbReference type="ARBA" id="ARBA00022741"/>
    </source>
</evidence>
<name>A0A5J4P2L9_9TREM</name>
<proteinExistence type="inferred from homology"/>
<dbReference type="PANTHER" id="PTHR47968:SF36">
    <property type="entry name" value="KINESIN HEAVY CHAIN ISOFORM X1"/>
    <property type="match status" value="1"/>
</dbReference>
<dbReference type="PANTHER" id="PTHR47968">
    <property type="entry name" value="CENTROMERE PROTEIN E"/>
    <property type="match status" value="1"/>
</dbReference>
<keyword evidence="3 8" id="KW-0547">Nucleotide-binding</keyword>
<evidence type="ECO:0000256" key="7">
    <source>
        <dbReference type="ARBA" id="ARBA00023212"/>
    </source>
</evidence>
<evidence type="ECO:0000256" key="5">
    <source>
        <dbReference type="ARBA" id="ARBA00023054"/>
    </source>
</evidence>
<dbReference type="InterPro" id="IPR027417">
    <property type="entry name" value="P-loop_NTPase"/>
</dbReference>
<keyword evidence="7" id="KW-0206">Cytoskeleton</keyword>
<dbReference type="AlphaFoldDB" id="A0A5J4P2L9"/>
<evidence type="ECO:0000256" key="1">
    <source>
        <dbReference type="ARBA" id="ARBA00004245"/>
    </source>
</evidence>
<keyword evidence="5" id="KW-0175">Coiled coil</keyword>
<dbReference type="Pfam" id="PF00225">
    <property type="entry name" value="Kinesin"/>
    <property type="match status" value="2"/>
</dbReference>
<evidence type="ECO:0000259" key="9">
    <source>
        <dbReference type="PROSITE" id="PS50067"/>
    </source>
</evidence>
<dbReference type="InterPro" id="IPR001752">
    <property type="entry name" value="Kinesin_motor_dom"/>
</dbReference>
<dbReference type="SMART" id="SM00129">
    <property type="entry name" value="KISc"/>
    <property type="match status" value="1"/>
</dbReference>
<dbReference type="EMBL" id="QNGE01000137">
    <property type="protein sequence ID" value="KAA3681742.1"/>
    <property type="molecule type" value="Genomic_DNA"/>
</dbReference>
<dbReference type="GO" id="GO:0003777">
    <property type="term" value="F:microtubule motor activity"/>
    <property type="evidence" value="ECO:0007669"/>
    <property type="project" value="InterPro"/>
</dbReference>
<comment type="caution">
    <text evidence="10">The sequence shown here is derived from an EMBL/GenBank/DDBJ whole genome shotgun (WGS) entry which is preliminary data.</text>
</comment>